<feature type="signal peptide" evidence="1">
    <location>
        <begin position="1"/>
        <end position="20"/>
    </location>
</feature>
<comment type="caution">
    <text evidence="2">The sequence shown here is derived from an EMBL/GenBank/DDBJ whole genome shotgun (WGS) entry which is preliminary data.</text>
</comment>
<dbReference type="EMBL" id="JAHLJV010000043">
    <property type="protein sequence ID" value="KAK1585571.1"/>
    <property type="molecule type" value="Genomic_DNA"/>
</dbReference>
<evidence type="ECO:0000313" key="2">
    <source>
        <dbReference type="EMBL" id="KAK1585571.1"/>
    </source>
</evidence>
<organism evidence="2 3">
    <name type="scientific">Colletotrichum navitas</name>
    <dbReference type="NCBI Taxonomy" id="681940"/>
    <lineage>
        <taxon>Eukaryota</taxon>
        <taxon>Fungi</taxon>
        <taxon>Dikarya</taxon>
        <taxon>Ascomycota</taxon>
        <taxon>Pezizomycotina</taxon>
        <taxon>Sordariomycetes</taxon>
        <taxon>Hypocreomycetidae</taxon>
        <taxon>Glomerellales</taxon>
        <taxon>Glomerellaceae</taxon>
        <taxon>Colletotrichum</taxon>
        <taxon>Colletotrichum graminicola species complex</taxon>
    </lineage>
</organism>
<keyword evidence="1" id="KW-0732">Signal</keyword>
<sequence length="213" mass="24153">MLLSVARLVSLAPVINLVDGLLIPSSAASLYDPIPGSDALPGALAPLERHPVQCHRESDFPGHADIHYNMQWEAVHEFCDKKASEILTSTIHDPAMGRFPIVFKHRLRWKDWPHRINYDFFVEWVRGCRTEQHFQRLDFPLNRGGVNCHTIMRDNYLQCNNGGVGGSTQVGCLLYTFTGGKGGKCILTDEELKLRDEYDKKHSIVRPDDICRL</sequence>
<dbReference type="GeneID" id="85445520"/>
<dbReference type="RefSeq" id="XP_060412592.1">
    <property type="nucleotide sequence ID" value="XM_060561280.1"/>
</dbReference>
<reference evidence="2" key="1">
    <citation type="submission" date="2021-06" db="EMBL/GenBank/DDBJ databases">
        <title>Comparative genomics, transcriptomics and evolutionary studies reveal genomic signatures of adaptation to plant cell wall in hemibiotrophic fungi.</title>
        <authorList>
            <consortium name="DOE Joint Genome Institute"/>
            <person name="Baroncelli R."/>
            <person name="Diaz J.F."/>
            <person name="Benocci T."/>
            <person name="Peng M."/>
            <person name="Battaglia E."/>
            <person name="Haridas S."/>
            <person name="Andreopoulos W."/>
            <person name="Labutti K."/>
            <person name="Pangilinan J."/>
            <person name="Floch G.L."/>
            <person name="Makela M.R."/>
            <person name="Henrissat B."/>
            <person name="Grigoriev I.V."/>
            <person name="Crouch J.A."/>
            <person name="De Vries R.P."/>
            <person name="Sukno S.A."/>
            <person name="Thon M.R."/>
        </authorList>
    </citation>
    <scope>NUCLEOTIDE SEQUENCE</scope>
    <source>
        <strain evidence="2">CBS 125086</strain>
    </source>
</reference>
<accession>A0AAD8PWX5</accession>
<keyword evidence="3" id="KW-1185">Reference proteome</keyword>
<gene>
    <name evidence="2" type="ORF">LY79DRAFT_591420</name>
</gene>
<protein>
    <submittedName>
        <fullName evidence="2">Uncharacterized protein</fullName>
    </submittedName>
</protein>
<proteinExistence type="predicted"/>
<dbReference type="AlphaFoldDB" id="A0AAD8PWX5"/>
<feature type="chain" id="PRO_5042156516" evidence="1">
    <location>
        <begin position="21"/>
        <end position="213"/>
    </location>
</feature>
<evidence type="ECO:0000256" key="1">
    <source>
        <dbReference type="SAM" id="SignalP"/>
    </source>
</evidence>
<dbReference type="Proteomes" id="UP001230504">
    <property type="component" value="Unassembled WGS sequence"/>
</dbReference>
<evidence type="ECO:0000313" key="3">
    <source>
        <dbReference type="Proteomes" id="UP001230504"/>
    </source>
</evidence>
<name>A0AAD8PWX5_9PEZI</name>